<dbReference type="InterPro" id="IPR023996">
    <property type="entry name" value="TonB-dep_OMP_SusC/RagA"/>
</dbReference>
<keyword evidence="4 7" id="KW-0812">Transmembrane</keyword>
<dbReference type="PROSITE" id="PS52016">
    <property type="entry name" value="TONB_DEPENDENT_REC_3"/>
    <property type="match status" value="1"/>
</dbReference>
<dbReference type="InterPro" id="IPR036942">
    <property type="entry name" value="Beta-barrel_TonB_sf"/>
</dbReference>
<keyword evidence="10" id="KW-0675">Receptor</keyword>
<evidence type="ECO:0000313" key="10">
    <source>
        <dbReference type="EMBL" id="NRT20857.1"/>
    </source>
</evidence>
<dbReference type="Pfam" id="PF07715">
    <property type="entry name" value="Plug"/>
    <property type="match status" value="1"/>
</dbReference>
<name>A0ABX2FV68_9BACT</name>
<keyword evidence="2 7" id="KW-0813">Transport</keyword>
<keyword evidence="6 7" id="KW-0998">Cell outer membrane</keyword>
<evidence type="ECO:0000256" key="8">
    <source>
        <dbReference type="SAM" id="MobiDB-lite"/>
    </source>
</evidence>
<dbReference type="Gene3D" id="2.170.130.10">
    <property type="entry name" value="TonB-dependent receptor, plug domain"/>
    <property type="match status" value="1"/>
</dbReference>
<evidence type="ECO:0000259" key="9">
    <source>
        <dbReference type="Pfam" id="PF07715"/>
    </source>
</evidence>
<evidence type="ECO:0000313" key="11">
    <source>
        <dbReference type="Proteomes" id="UP000779507"/>
    </source>
</evidence>
<dbReference type="Proteomes" id="UP000779507">
    <property type="component" value="Unassembled WGS sequence"/>
</dbReference>
<evidence type="ECO:0000256" key="4">
    <source>
        <dbReference type="ARBA" id="ARBA00022692"/>
    </source>
</evidence>
<evidence type="ECO:0000256" key="1">
    <source>
        <dbReference type="ARBA" id="ARBA00004571"/>
    </source>
</evidence>
<dbReference type="Pfam" id="PF13715">
    <property type="entry name" value="CarbopepD_reg_2"/>
    <property type="match status" value="1"/>
</dbReference>
<dbReference type="Gene3D" id="2.60.40.1120">
    <property type="entry name" value="Carboxypeptidase-like, regulatory domain"/>
    <property type="match status" value="1"/>
</dbReference>
<keyword evidence="5 7" id="KW-0472">Membrane</keyword>
<dbReference type="InterPro" id="IPR012910">
    <property type="entry name" value="Plug_dom"/>
</dbReference>
<feature type="region of interest" description="Disordered" evidence="8">
    <location>
        <begin position="154"/>
        <end position="173"/>
    </location>
</feature>
<evidence type="ECO:0000256" key="5">
    <source>
        <dbReference type="ARBA" id="ARBA00023136"/>
    </source>
</evidence>
<reference evidence="10 11" key="1">
    <citation type="submission" date="2020-05" db="EMBL/GenBank/DDBJ databases">
        <title>Genomic Encyclopedia of Type Strains, Phase IV (KMG-V): Genome sequencing to study the core and pangenomes of soil and plant-associated prokaryotes.</title>
        <authorList>
            <person name="Whitman W."/>
        </authorList>
    </citation>
    <scope>NUCLEOTIDE SEQUENCE [LARGE SCALE GENOMIC DNA]</scope>
    <source>
        <strain evidence="10 11">9A</strain>
    </source>
</reference>
<feature type="domain" description="TonB-dependent receptor plug" evidence="9">
    <location>
        <begin position="120"/>
        <end position="247"/>
    </location>
</feature>
<dbReference type="InterPro" id="IPR023997">
    <property type="entry name" value="TonB-dep_OMP_SusC/RagA_CS"/>
</dbReference>
<dbReference type="InterPro" id="IPR008969">
    <property type="entry name" value="CarboxyPept-like_regulatory"/>
</dbReference>
<keyword evidence="3 7" id="KW-1134">Transmembrane beta strand</keyword>
<dbReference type="NCBIfam" id="TIGR04057">
    <property type="entry name" value="SusC_RagA_signa"/>
    <property type="match status" value="1"/>
</dbReference>
<sequence length="999" mass="105519">MSIFLQVRAGLLAVLLALAGTALGQGSIRGTVSEPNGTPVIGATVLIKGTNIASPTDVAGKYELKLAAGSYQVVFSSIGYAAKTLPVTVGTEPVTLNATLAADAQALGDVVVVGYGAVKKSDLTGAVAVIGEKDFNKGTYTSPDQLIQGRTSGVQVTNSSGQPGGPATIKIRGNSAVTGTGQPLYVVDGVPLDGRSARPGLNASTAGGAGADSNPLNFLNPADIESVTVLKDASATAIYGSRAAYGVVLINTKRGKTGAPRLDIGASTGFSTILRRQKMLDAGQYRQALAYYGLPTTGAGSYDLGADTDALGALLQTGKLQNYNVAMSGGGDNGRYRLSLGYLDQDGIVRKTGFKKYSANFSTNLEFLESKKLGVDVNIVTSQFKENLAPITVDAGSQGSLIGQALQWNPTESLYNPDGTLNIKAGELVNPLAYQNLFNDESRVSTILASVSPHYKITDWLEARVLYSINYSTGERRTSIGQDLINFDDIKGKGLASIGNNQLSTQQIANTLNFNKKIAPDLNLNALLGYEYTTFSSSGSNIRAYGNPDQGGFGNFGLDYTNYIQYSSNGSRFVTSFSDPFTALQSVFGRAILNYKERYLLTGTLRRDQSSKFGPENRVGYFPSFAAAWDVSQEDFLKGNKSLTQLKVRAGFGRTGNQEFPAGSAQARYSLDNNGAQNPLNAASPALKWQSDTQYNAGVDLGFFDNRLTATVDYFYKTTTDLLFPTIPGEPRPSNAAVKWDNLKGEVVNKGVELALGTTILNSDKVGLGFNANATFIRNSVSNLPGAAIPTGAVNGQGLSGAVVETIRNGYPINSFFLPQYLGLDDKGLPTYGPAYYAGDPNPKTLLGFSANARYGKLALVANMTGVFGQLIYNNTLNAVGAIGGINARKNIALVTYENPVKESTGSATSASSRYLEKGNYLKMSNVTLSYTIGNIGKAFKGASVYATGQNLFVITNYTGADPEINTIKTGANSVPSVGIDYMGYPSARTFTFGLNLSL</sequence>
<comment type="caution">
    <text evidence="10">The sequence shown here is derived from an EMBL/GenBank/DDBJ whole genome shotgun (WGS) entry which is preliminary data.</text>
</comment>
<dbReference type="RefSeq" id="WP_173811622.1">
    <property type="nucleotide sequence ID" value="NZ_JABSNP010000021.1"/>
</dbReference>
<dbReference type="SUPFAM" id="SSF49464">
    <property type="entry name" value="Carboxypeptidase regulatory domain-like"/>
    <property type="match status" value="1"/>
</dbReference>
<gene>
    <name evidence="10" type="ORF">HNP98_003701</name>
</gene>
<dbReference type="InterPro" id="IPR039426">
    <property type="entry name" value="TonB-dep_rcpt-like"/>
</dbReference>
<evidence type="ECO:0000256" key="3">
    <source>
        <dbReference type="ARBA" id="ARBA00022452"/>
    </source>
</evidence>
<keyword evidence="11" id="KW-1185">Reference proteome</keyword>
<accession>A0ABX2FV68</accession>
<dbReference type="SUPFAM" id="SSF56935">
    <property type="entry name" value="Porins"/>
    <property type="match status" value="1"/>
</dbReference>
<comment type="similarity">
    <text evidence="7">Belongs to the TonB-dependent receptor family.</text>
</comment>
<comment type="subcellular location">
    <subcellularLocation>
        <location evidence="1 7">Cell outer membrane</location>
        <topology evidence="1 7">Multi-pass membrane protein</topology>
    </subcellularLocation>
</comment>
<dbReference type="Gene3D" id="2.40.170.20">
    <property type="entry name" value="TonB-dependent receptor, beta-barrel domain"/>
    <property type="match status" value="1"/>
</dbReference>
<dbReference type="EMBL" id="JABSNP010000021">
    <property type="protein sequence ID" value="NRT20857.1"/>
    <property type="molecule type" value="Genomic_DNA"/>
</dbReference>
<evidence type="ECO:0000256" key="7">
    <source>
        <dbReference type="PROSITE-ProRule" id="PRU01360"/>
    </source>
</evidence>
<dbReference type="InterPro" id="IPR037066">
    <property type="entry name" value="Plug_dom_sf"/>
</dbReference>
<proteinExistence type="inferred from homology"/>
<evidence type="ECO:0000256" key="2">
    <source>
        <dbReference type="ARBA" id="ARBA00022448"/>
    </source>
</evidence>
<protein>
    <submittedName>
        <fullName evidence="10">Iron complex outermembrane receptor protein</fullName>
    </submittedName>
</protein>
<dbReference type="NCBIfam" id="TIGR04056">
    <property type="entry name" value="OMP_RagA_SusC"/>
    <property type="match status" value="1"/>
</dbReference>
<evidence type="ECO:0000256" key="6">
    <source>
        <dbReference type="ARBA" id="ARBA00023237"/>
    </source>
</evidence>
<organism evidence="10 11">
    <name type="scientific">Hymenobacter caeli</name>
    <dbReference type="NCBI Taxonomy" id="2735894"/>
    <lineage>
        <taxon>Bacteria</taxon>
        <taxon>Pseudomonadati</taxon>
        <taxon>Bacteroidota</taxon>
        <taxon>Cytophagia</taxon>
        <taxon>Cytophagales</taxon>
        <taxon>Hymenobacteraceae</taxon>
        <taxon>Hymenobacter</taxon>
    </lineage>
</organism>